<feature type="domain" description="DUF4214" evidence="5">
    <location>
        <begin position="406"/>
        <end position="471"/>
    </location>
</feature>
<evidence type="ECO:0000256" key="1">
    <source>
        <dbReference type="ARBA" id="ARBA00022729"/>
    </source>
</evidence>
<feature type="domain" description="DUF4214" evidence="5">
    <location>
        <begin position="525"/>
        <end position="593"/>
    </location>
</feature>
<dbReference type="Pfam" id="PF13946">
    <property type="entry name" value="DUF4214"/>
    <property type="match status" value="2"/>
</dbReference>
<keyword evidence="2" id="KW-0677">Repeat</keyword>
<accession>A0ABN1G485</accession>
<evidence type="ECO:0000313" key="6">
    <source>
        <dbReference type="EMBL" id="GAA0603824.1"/>
    </source>
</evidence>
<gene>
    <name evidence="6" type="ORF">GCM10009416_46810</name>
</gene>
<keyword evidence="7" id="KW-1185">Reference proteome</keyword>
<dbReference type="SUPFAM" id="SSF141072">
    <property type="entry name" value="CalX-like"/>
    <property type="match status" value="2"/>
</dbReference>
<proteinExistence type="predicted"/>
<evidence type="ECO:0008006" key="8">
    <source>
        <dbReference type="Google" id="ProtNLM"/>
    </source>
</evidence>
<evidence type="ECO:0000259" key="5">
    <source>
        <dbReference type="Pfam" id="PF13946"/>
    </source>
</evidence>
<name>A0ABN1G485_9PROT</name>
<organism evidence="6 7">
    <name type="scientific">Craurococcus roseus</name>
    <dbReference type="NCBI Taxonomy" id="77585"/>
    <lineage>
        <taxon>Bacteria</taxon>
        <taxon>Pseudomonadati</taxon>
        <taxon>Pseudomonadota</taxon>
        <taxon>Alphaproteobacteria</taxon>
        <taxon>Acetobacterales</taxon>
        <taxon>Acetobacteraceae</taxon>
        <taxon>Craurococcus</taxon>
    </lineage>
</organism>
<dbReference type="Proteomes" id="UP001501588">
    <property type="component" value="Unassembled WGS sequence"/>
</dbReference>
<dbReference type="Gene3D" id="1.10.3130.20">
    <property type="entry name" value="Phycobilisome linker domain"/>
    <property type="match status" value="1"/>
</dbReference>
<evidence type="ECO:0000256" key="3">
    <source>
        <dbReference type="ARBA" id="ARBA00022837"/>
    </source>
</evidence>
<keyword evidence="1" id="KW-0732">Signal</keyword>
<keyword evidence="3" id="KW-0106">Calcium</keyword>
<evidence type="ECO:0000313" key="7">
    <source>
        <dbReference type="Proteomes" id="UP001501588"/>
    </source>
</evidence>
<protein>
    <recommendedName>
        <fullName evidence="8">Calx-beta domain-containing protein</fullName>
    </recommendedName>
</protein>
<sequence>MPLKITPASPRFTEGAPMAFTVATTAGDEEALRRPLSWVILDAHGNVADHGDFERASGGVPPADPGGEGSRGFTVFAFTDALFEGTEGYTFQVRSGGTAGDPLSGALEASVDLALEDGDAPPAWSICDAEPVAEGGELVFAVYAFAASAEEQTVWYSVDGGEPQALVIPAYATTAEIRVQTSDDAGRADHPLVTVELLSASLGAASGTATGFVDDDEHVSAYTVSGGSAVEGGKLAFTVTRTGRADAETIAYNLGGTASAGIDHAAPSGSVTFDAGELAKTVLVQTYLDAALEPAERVSLTLEAASAGGVFEDASATATIADLALPGMLRRQVEVETGPDGNVQPGTEALRFVDGWLAFDGGADLGSAFRLYEAALGRAPDAIGLGFWTAALDEGALSLPEIAGFFVACPEFQDRFGVPGNGDFVDLLYGHVLGREADAEGSAFWTAKLDTGALTRAEVTLCFSESAELKAATAPRFAAGAWAPDPAAVDAMRFYETAFDRLPDADGLSFWIGARHGGLTPTQMAEAFTGSAEFAARYGAPSDEGFVERLYLNALDRPGDAEGLAHWVDCLDSGDLSRAEVARCFAYSLEMTTKLMPYAEDGCVFV</sequence>
<feature type="domain" description="Calx-beta" evidence="4">
    <location>
        <begin position="236"/>
        <end position="322"/>
    </location>
</feature>
<reference evidence="6 7" key="1">
    <citation type="journal article" date="2019" name="Int. J. Syst. Evol. Microbiol.">
        <title>The Global Catalogue of Microorganisms (GCM) 10K type strain sequencing project: providing services to taxonomists for standard genome sequencing and annotation.</title>
        <authorList>
            <consortium name="The Broad Institute Genomics Platform"/>
            <consortium name="The Broad Institute Genome Sequencing Center for Infectious Disease"/>
            <person name="Wu L."/>
            <person name="Ma J."/>
        </authorList>
    </citation>
    <scope>NUCLEOTIDE SEQUENCE [LARGE SCALE GENOMIC DNA]</scope>
    <source>
        <strain evidence="6 7">JCM 9933</strain>
    </source>
</reference>
<dbReference type="InterPro" id="IPR025282">
    <property type="entry name" value="DUF4214"/>
</dbReference>
<dbReference type="Pfam" id="PF03160">
    <property type="entry name" value="Calx-beta"/>
    <property type="match status" value="1"/>
</dbReference>
<evidence type="ECO:0000256" key="2">
    <source>
        <dbReference type="ARBA" id="ARBA00022737"/>
    </source>
</evidence>
<dbReference type="RefSeq" id="WP_343897854.1">
    <property type="nucleotide sequence ID" value="NZ_BAAAFZ010000092.1"/>
</dbReference>
<dbReference type="Gene3D" id="2.60.40.2030">
    <property type="match status" value="1"/>
</dbReference>
<dbReference type="InterPro" id="IPR003644">
    <property type="entry name" value="Calx_beta"/>
</dbReference>
<evidence type="ECO:0000259" key="4">
    <source>
        <dbReference type="Pfam" id="PF03160"/>
    </source>
</evidence>
<dbReference type="InterPro" id="IPR038255">
    <property type="entry name" value="PBS_linker_sf"/>
</dbReference>
<dbReference type="EMBL" id="BAAAFZ010000092">
    <property type="protein sequence ID" value="GAA0603824.1"/>
    <property type="molecule type" value="Genomic_DNA"/>
</dbReference>
<comment type="caution">
    <text evidence="6">The sequence shown here is derived from an EMBL/GenBank/DDBJ whole genome shotgun (WGS) entry which is preliminary data.</text>
</comment>
<dbReference type="InterPro" id="IPR038081">
    <property type="entry name" value="CalX-like_sf"/>
</dbReference>